<name>A0A9Q0LCM1_ANAIG</name>
<organism evidence="2 3">
    <name type="scientific">Anaeramoeba ignava</name>
    <name type="common">Anaerobic marine amoeba</name>
    <dbReference type="NCBI Taxonomy" id="1746090"/>
    <lineage>
        <taxon>Eukaryota</taxon>
        <taxon>Metamonada</taxon>
        <taxon>Anaeramoebidae</taxon>
        <taxon>Anaeramoeba</taxon>
    </lineage>
</organism>
<comment type="caution">
    <text evidence="2">The sequence shown here is derived from an EMBL/GenBank/DDBJ whole genome shotgun (WGS) entry which is preliminary data.</text>
</comment>
<dbReference type="Proteomes" id="UP001149090">
    <property type="component" value="Unassembled WGS sequence"/>
</dbReference>
<keyword evidence="1" id="KW-0812">Transmembrane</keyword>
<sequence>MFGFSSIYNALIISLFGVVVGALVEILYSGSMVLLIFTLHLFSQVAFVVKFHIKSIKSLSISSCNQMMAKINLRNESKHNNRQHMPMTNQFDLDYQFLLLTLYYCIVDDTCTLLLPDDADDDVHGNL</sequence>
<accession>A0A9Q0LCM1</accession>
<evidence type="ECO:0000256" key="1">
    <source>
        <dbReference type="SAM" id="Phobius"/>
    </source>
</evidence>
<dbReference type="EMBL" id="JAPDFW010000108">
    <property type="protein sequence ID" value="KAJ5069098.1"/>
    <property type="molecule type" value="Genomic_DNA"/>
</dbReference>
<evidence type="ECO:0000313" key="2">
    <source>
        <dbReference type="EMBL" id="KAJ5069098.1"/>
    </source>
</evidence>
<keyword evidence="1" id="KW-1133">Transmembrane helix</keyword>
<feature type="transmembrane region" description="Helical" evidence="1">
    <location>
        <begin position="7"/>
        <end position="28"/>
    </location>
</feature>
<protein>
    <submittedName>
        <fullName evidence="2">Uncharacterized protein</fullName>
    </submittedName>
</protein>
<keyword evidence="3" id="KW-1185">Reference proteome</keyword>
<reference evidence="2" key="1">
    <citation type="submission" date="2022-10" db="EMBL/GenBank/DDBJ databases">
        <title>Novel sulphate-reducing endosymbionts in the free-living metamonad Anaeramoeba.</title>
        <authorList>
            <person name="Jerlstrom-Hultqvist J."/>
            <person name="Cepicka I."/>
            <person name="Gallot-Lavallee L."/>
            <person name="Salas-Leiva D."/>
            <person name="Curtis B.A."/>
            <person name="Zahonova K."/>
            <person name="Pipaliya S."/>
            <person name="Dacks J."/>
            <person name="Roger A.J."/>
        </authorList>
    </citation>
    <scope>NUCLEOTIDE SEQUENCE</scope>
    <source>
        <strain evidence="2">BMAN</strain>
    </source>
</reference>
<proteinExistence type="predicted"/>
<keyword evidence="1" id="KW-0472">Membrane</keyword>
<gene>
    <name evidence="2" type="ORF">M0811_11854</name>
</gene>
<dbReference type="AlphaFoldDB" id="A0A9Q0LCM1"/>
<evidence type="ECO:0000313" key="3">
    <source>
        <dbReference type="Proteomes" id="UP001149090"/>
    </source>
</evidence>